<evidence type="ECO:0000313" key="4">
    <source>
        <dbReference type="Proteomes" id="UP001465755"/>
    </source>
</evidence>
<comment type="caution">
    <text evidence="3">The sequence shown here is derived from an EMBL/GenBank/DDBJ whole genome shotgun (WGS) entry which is preliminary data.</text>
</comment>
<reference evidence="3 4" key="1">
    <citation type="journal article" date="2024" name="Nat. Commun.">
        <title>Phylogenomics reveals the evolutionary origins of lichenization in chlorophyte algae.</title>
        <authorList>
            <person name="Puginier C."/>
            <person name="Libourel C."/>
            <person name="Otte J."/>
            <person name="Skaloud P."/>
            <person name="Haon M."/>
            <person name="Grisel S."/>
            <person name="Petersen M."/>
            <person name="Berrin J.G."/>
            <person name="Delaux P.M."/>
            <person name="Dal Grande F."/>
            <person name="Keller J."/>
        </authorList>
    </citation>
    <scope>NUCLEOTIDE SEQUENCE [LARGE SCALE GENOMIC DNA]</scope>
    <source>
        <strain evidence="3 4">SAG 2036</strain>
    </source>
</reference>
<dbReference type="InterPro" id="IPR011990">
    <property type="entry name" value="TPR-like_helical_dom_sf"/>
</dbReference>
<dbReference type="AlphaFoldDB" id="A0AAW1NK74"/>
<keyword evidence="4" id="KW-1185">Reference proteome</keyword>
<dbReference type="Proteomes" id="UP001465755">
    <property type="component" value="Unassembled WGS sequence"/>
</dbReference>
<proteinExistence type="predicted"/>
<dbReference type="PANTHER" id="PTHR35482:SF1">
    <property type="entry name" value="CYTOCHROME C OXIDASE SUBUNIT"/>
    <property type="match status" value="1"/>
</dbReference>
<feature type="transmembrane region" description="Helical" evidence="2">
    <location>
        <begin position="350"/>
        <end position="372"/>
    </location>
</feature>
<feature type="compositionally biased region" description="Polar residues" evidence="1">
    <location>
        <begin position="34"/>
        <end position="60"/>
    </location>
</feature>
<evidence type="ECO:0000256" key="1">
    <source>
        <dbReference type="SAM" id="MobiDB-lite"/>
    </source>
</evidence>
<keyword evidence="2" id="KW-0472">Membrane</keyword>
<dbReference type="EMBL" id="JALJOQ010000253">
    <property type="protein sequence ID" value="KAK9787243.1"/>
    <property type="molecule type" value="Genomic_DNA"/>
</dbReference>
<organism evidence="3 4">
    <name type="scientific">Symbiochloris irregularis</name>
    <dbReference type="NCBI Taxonomy" id="706552"/>
    <lineage>
        <taxon>Eukaryota</taxon>
        <taxon>Viridiplantae</taxon>
        <taxon>Chlorophyta</taxon>
        <taxon>core chlorophytes</taxon>
        <taxon>Trebouxiophyceae</taxon>
        <taxon>Trebouxiales</taxon>
        <taxon>Trebouxiaceae</taxon>
        <taxon>Symbiochloris</taxon>
    </lineage>
</organism>
<evidence type="ECO:0000256" key="2">
    <source>
        <dbReference type="SAM" id="Phobius"/>
    </source>
</evidence>
<evidence type="ECO:0000313" key="3">
    <source>
        <dbReference type="EMBL" id="KAK9787243.1"/>
    </source>
</evidence>
<accession>A0AAW1NK74</accession>
<name>A0AAW1NK74_9CHLO</name>
<protein>
    <submittedName>
        <fullName evidence="3">Uncharacterized protein</fullName>
    </submittedName>
</protein>
<dbReference type="PANTHER" id="PTHR35482">
    <property type="entry name" value="CYTOCHROME C OXIDASE SUBUNIT"/>
    <property type="match status" value="1"/>
</dbReference>
<keyword evidence="2" id="KW-0812">Transmembrane</keyword>
<keyword evidence="2" id="KW-1133">Transmembrane helix</keyword>
<feature type="region of interest" description="Disordered" evidence="1">
    <location>
        <begin position="1"/>
        <end position="90"/>
    </location>
</feature>
<gene>
    <name evidence="3" type="ORF">WJX73_004807</name>
</gene>
<dbReference type="Gene3D" id="1.25.40.10">
    <property type="entry name" value="Tetratricopeptide repeat domain"/>
    <property type="match status" value="1"/>
</dbReference>
<sequence>MLTKIAQAKKYKQDAGTGSTAPVIAPTFRKEASDTQNSAEGSRSGSEQLNSAQLQASTPEQEGGSLADSATDADSTGASTSKSAVPDPNKAASFLRGITSKAAGPALSEEDKKLSPEKLSAVLNERKKQNTKVEIITVDQHYCPEGDGNVQYKPKVATWGVFPRPDNISKAFGGGRTIRPGEELEDQERRAARRAKTMAILAEYKKGREDTMDPVTEAAVQVLYDNGSELMRRGRLEAASEVFREATAMAAPMSLLGGDCKMQLAICLDSMSRSEDALPLYKQMTRHPQAHISKRARQMIFGIEAMDNLKTHTISYAAGAGAFQEYFTRLTSDYNVGYKKPEDAAPSNPWVLYAIFGLMVAPLGLIAWKVLLD</sequence>
<feature type="compositionally biased region" description="Low complexity" evidence="1">
    <location>
        <begin position="63"/>
        <end position="84"/>
    </location>
</feature>